<dbReference type="PANTHER" id="PTHR13774">
    <property type="entry name" value="PHENAZINE BIOSYNTHESIS PROTEIN"/>
    <property type="match status" value="1"/>
</dbReference>
<evidence type="ECO:0000313" key="4">
    <source>
        <dbReference type="EMBL" id="OEL10832.1"/>
    </source>
</evidence>
<dbReference type="PIRSF" id="PIRSF016184">
    <property type="entry name" value="PhzC_PhzF"/>
    <property type="match status" value="1"/>
</dbReference>
<dbReference type="EMBL" id="MKGI01000071">
    <property type="protein sequence ID" value="OEL10832.1"/>
    <property type="molecule type" value="Genomic_DNA"/>
</dbReference>
<keyword evidence="2" id="KW-0413">Isomerase</keyword>
<proteinExistence type="inferred from homology"/>
<feature type="active site" evidence="3">
    <location>
        <position position="46"/>
    </location>
</feature>
<dbReference type="GO" id="GO:0005737">
    <property type="term" value="C:cytoplasm"/>
    <property type="evidence" value="ECO:0007669"/>
    <property type="project" value="TreeGrafter"/>
</dbReference>
<dbReference type="OrthoDB" id="9788221at2"/>
<keyword evidence="5" id="KW-1185">Reference proteome</keyword>
<dbReference type="InterPro" id="IPR003719">
    <property type="entry name" value="Phenazine_PhzF-like"/>
</dbReference>
<comment type="similarity">
    <text evidence="1">Belongs to the PhzF family.</text>
</comment>
<dbReference type="NCBIfam" id="TIGR00654">
    <property type="entry name" value="PhzF_family"/>
    <property type="match status" value="1"/>
</dbReference>
<accession>A0A1E5UD69</accession>
<evidence type="ECO:0000256" key="2">
    <source>
        <dbReference type="ARBA" id="ARBA00023235"/>
    </source>
</evidence>
<dbReference type="SUPFAM" id="SSF54506">
    <property type="entry name" value="Diaminopimelate epimerase-like"/>
    <property type="match status" value="1"/>
</dbReference>
<organism evidence="4 5">
    <name type="scientific">Cloacibacterium normanense</name>
    <dbReference type="NCBI Taxonomy" id="237258"/>
    <lineage>
        <taxon>Bacteria</taxon>
        <taxon>Pseudomonadati</taxon>
        <taxon>Bacteroidota</taxon>
        <taxon>Flavobacteriia</taxon>
        <taxon>Flavobacteriales</taxon>
        <taxon>Weeksellaceae</taxon>
    </lineage>
</organism>
<name>A0A1E5UD69_9FLAO</name>
<dbReference type="Pfam" id="PF02567">
    <property type="entry name" value="PhzC-PhzF"/>
    <property type="match status" value="1"/>
</dbReference>
<dbReference type="Gene3D" id="3.10.310.10">
    <property type="entry name" value="Diaminopimelate Epimerase, Chain A, domain 1"/>
    <property type="match status" value="2"/>
</dbReference>
<evidence type="ECO:0000256" key="1">
    <source>
        <dbReference type="ARBA" id="ARBA00008270"/>
    </source>
</evidence>
<dbReference type="PANTHER" id="PTHR13774:SF17">
    <property type="entry name" value="PHENAZINE BIOSYNTHESIS-LIKE DOMAIN-CONTAINING PROTEIN"/>
    <property type="match status" value="1"/>
</dbReference>
<comment type="caution">
    <text evidence="4">The sequence shown here is derived from an EMBL/GenBank/DDBJ whole genome shotgun (WGS) entry which is preliminary data.</text>
</comment>
<dbReference type="Proteomes" id="UP000095601">
    <property type="component" value="Unassembled WGS sequence"/>
</dbReference>
<dbReference type="KEGG" id="cnr:EB819_05755"/>
<gene>
    <name evidence="4" type="ORF">BHF72_0027</name>
</gene>
<evidence type="ECO:0000313" key="5">
    <source>
        <dbReference type="Proteomes" id="UP000095601"/>
    </source>
</evidence>
<evidence type="ECO:0000256" key="3">
    <source>
        <dbReference type="PIRSR" id="PIRSR016184-1"/>
    </source>
</evidence>
<dbReference type="PATRIC" id="fig|237258.4.peg.225"/>
<dbReference type="GO" id="GO:0016853">
    <property type="term" value="F:isomerase activity"/>
    <property type="evidence" value="ECO:0007669"/>
    <property type="project" value="UniProtKB-KW"/>
</dbReference>
<reference evidence="4 5" key="1">
    <citation type="submission" date="2016-09" db="EMBL/GenBank/DDBJ databases">
        <authorList>
            <person name="Capua I."/>
            <person name="De Benedictis P."/>
            <person name="Joannis T."/>
            <person name="Lombin L.H."/>
            <person name="Cattoli G."/>
        </authorList>
    </citation>
    <scope>NUCLEOTIDE SEQUENCE [LARGE SCALE GENOMIC DNA]</scope>
    <source>
        <strain evidence="4 5">NRS-1</strain>
    </source>
</reference>
<dbReference type="AlphaFoldDB" id="A0A1E5UD69"/>
<dbReference type="RefSeq" id="WP_069799147.1">
    <property type="nucleotide sequence ID" value="NZ_CP034157.1"/>
</dbReference>
<dbReference type="STRING" id="237258.SAMN04489756_10728"/>
<protein>
    <submittedName>
        <fullName evidence="4">Phenazine biosynthesis, PhzF family protein</fullName>
    </submittedName>
</protein>
<sequence>MSQKIYQIDAFADALFSGNPAAVCPLENWLDADIMQKIAAENNLAETAFTVPVENGFEIRWFTPEVEVDLCGHATLASAYTLMNFEGFSGEKINFFSRNSGTLTVTKNGDFLTLDFPKDNLQKLEDLAIFEKCFAYQPVEVYQGKTDYLLIFENEHQIQNIEPNIPEIAKINARGIIVSSISENFDFVSRFFGPNCGVNEDPVTGSAHTTLTPFWAEKLGKTKLTAKQISKRGGVLECELKNDRILIGGKCKTYLKGEIFIK</sequence>